<dbReference type="GO" id="GO:0006631">
    <property type="term" value="P:fatty acid metabolic process"/>
    <property type="evidence" value="ECO:0007669"/>
    <property type="project" value="UniProtKB-KW"/>
</dbReference>
<name>A0A7C4Y5E7_UNCW3</name>
<evidence type="ECO:0000256" key="5">
    <source>
        <dbReference type="ARBA" id="ARBA00022490"/>
    </source>
</evidence>
<keyword evidence="5" id="KW-0963">Cytoplasm</keyword>
<evidence type="ECO:0000256" key="20">
    <source>
        <dbReference type="ARBA" id="ARBA00047734"/>
    </source>
</evidence>
<evidence type="ECO:0000256" key="6">
    <source>
        <dbReference type="ARBA" id="ARBA00022703"/>
    </source>
</evidence>
<dbReference type="NCBIfam" id="TIGR00369">
    <property type="entry name" value="unchar_dom_1"/>
    <property type="match status" value="1"/>
</dbReference>
<dbReference type="InterPro" id="IPR029069">
    <property type="entry name" value="HotDog_dom_sf"/>
</dbReference>
<comment type="caution">
    <text evidence="25">The sequence shown here is derived from an EMBL/GenBank/DDBJ whole genome shotgun (WGS) entry which is preliminary data.</text>
</comment>
<evidence type="ECO:0000256" key="16">
    <source>
        <dbReference type="ARBA" id="ARBA00038848"/>
    </source>
</evidence>
<dbReference type="GO" id="GO:0005737">
    <property type="term" value="C:cytoplasm"/>
    <property type="evidence" value="ECO:0007669"/>
    <property type="project" value="UniProtKB-SubCell"/>
</dbReference>
<keyword evidence="8" id="KW-0276">Fatty acid metabolism</keyword>
<evidence type="ECO:0000256" key="21">
    <source>
        <dbReference type="ARBA" id="ARBA00047969"/>
    </source>
</evidence>
<dbReference type="Gene3D" id="3.10.129.10">
    <property type="entry name" value="Hotdog Thioesterase"/>
    <property type="match status" value="1"/>
</dbReference>
<dbReference type="PANTHER" id="PTHR12418:SF19">
    <property type="entry name" value="ACYL-COENZYME A THIOESTERASE THEM4"/>
    <property type="match status" value="1"/>
</dbReference>
<accession>A0A7C4Y5E7</accession>
<evidence type="ECO:0000256" key="7">
    <source>
        <dbReference type="ARBA" id="ARBA00022801"/>
    </source>
</evidence>
<dbReference type="SUPFAM" id="SSF54637">
    <property type="entry name" value="Thioesterase/thiol ester dehydrase-isomerase"/>
    <property type="match status" value="1"/>
</dbReference>
<dbReference type="AlphaFoldDB" id="A0A7C4Y5E7"/>
<keyword evidence="10" id="KW-0443">Lipid metabolism</keyword>
<dbReference type="InterPro" id="IPR052365">
    <property type="entry name" value="THEM4/THEM5_acyl-CoA_thioest"/>
</dbReference>
<dbReference type="Pfam" id="PF03061">
    <property type="entry name" value="4HBT"/>
    <property type="match status" value="1"/>
</dbReference>
<evidence type="ECO:0000256" key="13">
    <source>
        <dbReference type="ARBA" id="ARBA00035852"/>
    </source>
</evidence>
<comment type="catalytic activity">
    <reaction evidence="14">
        <text>(9Z)-octadecenoyl-CoA + H2O = (9Z)-octadecenoate + CoA + H(+)</text>
        <dbReference type="Rhea" id="RHEA:40139"/>
        <dbReference type="ChEBI" id="CHEBI:15377"/>
        <dbReference type="ChEBI" id="CHEBI:15378"/>
        <dbReference type="ChEBI" id="CHEBI:30823"/>
        <dbReference type="ChEBI" id="CHEBI:57287"/>
        <dbReference type="ChEBI" id="CHEBI:57387"/>
    </reaction>
    <physiologicalReaction direction="left-to-right" evidence="14">
        <dbReference type="Rhea" id="RHEA:40140"/>
    </physiologicalReaction>
</comment>
<evidence type="ECO:0000256" key="19">
    <source>
        <dbReference type="ARBA" id="ARBA00047588"/>
    </source>
</evidence>
<dbReference type="InterPro" id="IPR003736">
    <property type="entry name" value="PAAI_dom"/>
</dbReference>
<comment type="subcellular location">
    <subcellularLocation>
        <location evidence="3">Cell projection</location>
        <location evidence="3">Ruffle membrane</location>
    </subcellularLocation>
    <subcellularLocation>
        <location evidence="2">Cytoplasm</location>
    </subcellularLocation>
    <subcellularLocation>
        <location evidence="1">Membrane</location>
        <topology evidence="1">Peripheral membrane protein</topology>
    </subcellularLocation>
</comment>
<keyword evidence="6" id="KW-0053">Apoptosis</keyword>
<dbReference type="GO" id="GO:0016289">
    <property type="term" value="F:acyl-CoA hydrolase activity"/>
    <property type="evidence" value="ECO:0007669"/>
    <property type="project" value="UniProtKB-ARBA"/>
</dbReference>
<evidence type="ECO:0000256" key="9">
    <source>
        <dbReference type="ARBA" id="ARBA00022946"/>
    </source>
</evidence>
<evidence type="ECO:0000256" key="8">
    <source>
        <dbReference type="ARBA" id="ARBA00022832"/>
    </source>
</evidence>
<sequence length="135" mass="15146">MNEIISTNRCFMCGKENPIGLKMEIKYENGEARSEIFLDKNYEGYNGIIHGGIISAILDEIAVYAALSINKICLTYEISVRFKKPVHSGKKYYAFGKVIEEKGRIVICESEIKDEDNNICASSSVKLFNYKGAST</sequence>
<comment type="catalytic activity">
    <reaction evidence="13">
        <text>(5Z,8Z,11Z,14Z)-eicosatetraenoyl-CoA + H2O = (5Z,8Z,11Z,14Z)-eicosatetraenoate + CoA + H(+)</text>
        <dbReference type="Rhea" id="RHEA:40151"/>
        <dbReference type="ChEBI" id="CHEBI:15377"/>
        <dbReference type="ChEBI" id="CHEBI:15378"/>
        <dbReference type="ChEBI" id="CHEBI:32395"/>
        <dbReference type="ChEBI" id="CHEBI:57287"/>
        <dbReference type="ChEBI" id="CHEBI:57368"/>
    </reaction>
    <physiologicalReaction direction="left-to-right" evidence="13">
        <dbReference type="Rhea" id="RHEA:40152"/>
    </physiologicalReaction>
</comment>
<evidence type="ECO:0000256" key="12">
    <source>
        <dbReference type="ARBA" id="ARBA00023273"/>
    </source>
</evidence>
<evidence type="ECO:0000256" key="11">
    <source>
        <dbReference type="ARBA" id="ARBA00023136"/>
    </source>
</evidence>
<reference evidence="25" key="1">
    <citation type="journal article" date="2020" name="mSystems">
        <title>Genome- and Community-Level Interaction Insights into Carbon Utilization and Element Cycling Functions of Hydrothermarchaeota in Hydrothermal Sediment.</title>
        <authorList>
            <person name="Zhou Z."/>
            <person name="Liu Y."/>
            <person name="Xu W."/>
            <person name="Pan J."/>
            <person name="Luo Z.H."/>
            <person name="Li M."/>
        </authorList>
    </citation>
    <scope>NUCLEOTIDE SEQUENCE [LARGE SCALE GENOMIC DNA]</scope>
    <source>
        <strain evidence="25">SpSt-780</strain>
    </source>
</reference>
<evidence type="ECO:0000256" key="4">
    <source>
        <dbReference type="ARBA" id="ARBA00022475"/>
    </source>
</evidence>
<comment type="catalytic activity">
    <reaction evidence="23">
        <text>tetradecanoyl-CoA + H2O = tetradecanoate + CoA + H(+)</text>
        <dbReference type="Rhea" id="RHEA:40119"/>
        <dbReference type="ChEBI" id="CHEBI:15377"/>
        <dbReference type="ChEBI" id="CHEBI:15378"/>
        <dbReference type="ChEBI" id="CHEBI:30807"/>
        <dbReference type="ChEBI" id="CHEBI:57287"/>
        <dbReference type="ChEBI" id="CHEBI:57385"/>
    </reaction>
    <physiologicalReaction direction="left-to-right" evidence="23">
        <dbReference type="Rhea" id="RHEA:40120"/>
    </physiologicalReaction>
</comment>
<keyword evidence="9" id="KW-0809">Transit peptide</keyword>
<evidence type="ECO:0000256" key="3">
    <source>
        <dbReference type="ARBA" id="ARBA00004632"/>
    </source>
</evidence>
<dbReference type="CDD" id="cd03443">
    <property type="entry name" value="PaaI_thioesterase"/>
    <property type="match status" value="1"/>
</dbReference>
<feature type="domain" description="Thioesterase" evidence="24">
    <location>
        <begin position="46"/>
        <end position="121"/>
    </location>
</feature>
<evidence type="ECO:0000256" key="17">
    <source>
        <dbReference type="ARBA" id="ARBA00040123"/>
    </source>
</evidence>
<comment type="catalytic activity">
    <reaction evidence="21">
        <text>decanoyl-CoA + H2O = decanoate + CoA + H(+)</text>
        <dbReference type="Rhea" id="RHEA:40059"/>
        <dbReference type="ChEBI" id="CHEBI:15377"/>
        <dbReference type="ChEBI" id="CHEBI:15378"/>
        <dbReference type="ChEBI" id="CHEBI:27689"/>
        <dbReference type="ChEBI" id="CHEBI:57287"/>
        <dbReference type="ChEBI" id="CHEBI:61430"/>
    </reaction>
    <physiologicalReaction direction="left-to-right" evidence="21">
        <dbReference type="Rhea" id="RHEA:40060"/>
    </physiologicalReaction>
</comment>
<keyword evidence="11" id="KW-0472">Membrane</keyword>
<evidence type="ECO:0000259" key="24">
    <source>
        <dbReference type="Pfam" id="PF03061"/>
    </source>
</evidence>
<evidence type="ECO:0000256" key="14">
    <source>
        <dbReference type="ARBA" id="ARBA00037002"/>
    </source>
</evidence>
<organism evidence="25">
    <name type="scientific">candidate division WOR-3 bacterium</name>
    <dbReference type="NCBI Taxonomy" id="2052148"/>
    <lineage>
        <taxon>Bacteria</taxon>
        <taxon>Bacteria division WOR-3</taxon>
    </lineage>
</organism>
<keyword evidence="12" id="KW-0966">Cell projection</keyword>
<comment type="catalytic activity">
    <reaction evidence="22">
        <text>dodecanoyl-CoA + H2O = dodecanoate + CoA + H(+)</text>
        <dbReference type="Rhea" id="RHEA:30135"/>
        <dbReference type="ChEBI" id="CHEBI:15377"/>
        <dbReference type="ChEBI" id="CHEBI:15378"/>
        <dbReference type="ChEBI" id="CHEBI:18262"/>
        <dbReference type="ChEBI" id="CHEBI:57287"/>
        <dbReference type="ChEBI" id="CHEBI:57375"/>
    </reaction>
    <physiologicalReaction direction="left-to-right" evidence="22">
        <dbReference type="Rhea" id="RHEA:30136"/>
    </physiologicalReaction>
</comment>
<evidence type="ECO:0000313" key="25">
    <source>
        <dbReference type="EMBL" id="HGW91423.1"/>
    </source>
</evidence>
<gene>
    <name evidence="25" type="ORF">ENV67_02645</name>
</gene>
<dbReference type="PANTHER" id="PTHR12418">
    <property type="entry name" value="ACYL-COENZYME A THIOESTERASE THEM4"/>
    <property type="match status" value="1"/>
</dbReference>
<dbReference type="EC" id="3.1.2.2" evidence="16"/>
<evidence type="ECO:0000256" key="18">
    <source>
        <dbReference type="ARBA" id="ARBA00043210"/>
    </source>
</evidence>
<comment type="catalytic activity">
    <reaction evidence="19">
        <text>octanoyl-CoA + H2O = octanoate + CoA + H(+)</text>
        <dbReference type="Rhea" id="RHEA:30143"/>
        <dbReference type="ChEBI" id="CHEBI:15377"/>
        <dbReference type="ChEBI" id="CHEBI:15378"/>
        <dbReference type="ChEBI" id="CHEBI:25646"/>
        <dbReference type="ChEBI" id="CHEBI:57287"/>
        <dbReference type="ChEBI" id="CHEBI:57386"/>
    </reaction>
    <physiologicalReaction direction="left-to-right" evidence="19">
        <dbReference type="Rhea" id="RHEA:30144"/>
    </physiologicalReaction>
</comment>
<evidence type="ECO:0000256" key="2">
    <source>
        <dbReference type="ARBA" id="ARBA00004496"/>
    </source>
</evidence>
<evidence type="ECO:0000256" key="22">
    <source>
        <dbReference type="ARBA" id="ARBA00048074"/>
    </source>
</evidence>
<comment type="catalytic activity">
    <reaction evidence="20">
        <text>hexadecanoyl-CoA + H2O = hexadecanoate + CoA + H(+)</text>
        <dbReference type="Rhea" id="RHEA:16645"/>
        <dbReference type="ChEBI" id="CHEBI:7896"/>
        <dbReference type="ChEBI" id="CHEBI:15377"/>
        <dbReference type="ChEBI" id="CHEBI:15378"/>
        <dbReference type="ChEBI" id="CHEBI:57287"/>
        <dbReference type="ChEBI" id="CHEBI:57379"/>
        <dbReference type="EC" id="3.1.2.2"/>
    </reaction>
    <physiologicalReaction direction="left-to-right" evidence="20">
        <dbReference type="Rhea" id="RHEA:16646"/>
    </physiologicalReaction>
</comment>
<protein>
    <recommendedName>
        <fullName evidence="17">Acyl-coenzyme A thioesterase THEM4</fullName>
        <ecNumber evidence="16">3.1.2.2</ecNumber>
    </recommendedName>
    <alternativeName>
        <fullName evidence="18">Thioesterase superfamily member 4</fullName>
    </alternativeName>
</protein>
<dbReference type="EMBL" id="DTHG01000031">
    <property type="protein sequence ID" value="HGW91423.1"/>
    <property type="molecule type" value="Genomic_DNA"/>
</dbReference>
<keyword evidence="7" id="KW-0378">Hydrolase</keyword>
<evidence type="ECO:0000256" key="15">
    <source>
        <dbReference type="ARBA" id="ARBA00038456"/>
    </source>
</evidence>
<comment type="similarity">
    <text evidence="15">Belongs to the THEM4/THEM5 thioesterase family.</text>
</comment>
<keyword evidence="4" id="KW-1003">Cell membrane</keyword>
<proteinExistence type="inferred from homology"/>
<evidence type="ECO:0000256" key="23">
    <source>
        <dbReference type="ARBA" id="ARBA00048180"/>
    </source>
</evidence>
<dbReference type="GO" id="GO:0016020">
    <property type="term" value="C:membrane"/>
    <property type="evidence" value="ECO:0007669"/>
    <property type="project" value="UniProtKB-SubCell"/>
</dbReference>
<dbReference type="InterPro" id="IPR006683">
    <property type="entry name" value="Thioestr_dom"/>
</dbReference>
<evidence type="ECO:0000256" key="10">
    <source>
        <dbReference type="ARBA" id="ARBA00023098"/>
    </source>
</evidence>
<evidence type="ECO:0000256" key="1">
    <source>
        <dbReference type="ARBA" id="ARBA00004170"/>
    </source>
</evidence>